<dbReference type="PANTHER" id="PTHR44591">
    <property type="entry name" value="STRESS RESPONSE REGULATOR PROTEIN 1"/>
    <property type="match status" value="1"/>
</dbReference>
<dbReference type="InterPro" id="IPR001789">
    <property type="entry name" value="Sig_transdc_resp-reg_receiver"/>
</dbReference>
<dbReference type="SUPFAM" id="SSF52172">
    <property type="entry name" value="CheY-like"/>
    <property type="match status" value="1"/>
</dbReference>
<evidence type="ECO:0000259" key="4">
    <source>
        <dbReference type="PROSITE" id="PS50110"/>
    </source>
</evidence>
<dbReference type="NCBIfam" id="TIGR01764">
    <property type="entry name" value="excise"/>
    <property type="match status" value="1"/>
</dbReference>
<evidence type="ECO:0000313" key="6">
    <source>
        <dbReference type="Proteomes" id="UP000663720"/>
    </source>
</evidence>
<evidence type="ECO:0000256" key="3">
    <source>
        <dbReference type="PROSITE-ProRule" id="PRU00169"/>
    </source>
</evidence>
<dbReference type="Gene3D" id="1.10.1660.10">
    <property type="match status" value="1"/>
</dbReference>
<dbReference type="InterPro" id="IPR009061">
    <property type="entry name" value="DNA-bd_dom_put_sf"/>
</dbReference>
<dbReference type="RefSeq" id="WP_207689851.1">
    <property type="nucleotide sequence ID" value="NZ_CP061799.1"/>
</dbReference>
<dbReference type="InterPro" id="IPR050595">
    <property type="entry name" value="Bact_response_regulator"/>
</dbReference>
<dbReference type="PANTHER" id="PTHR44591:SF14">
    <property type="entry name" value="PROTEIN PILG"/>
    <property type="match status" value="1"/>
</dbReference>
<dbReference type="InterPro" id="IPR041657">
    <property type="entry name" value="HTH_17"/>
</dbReference>
<keyword evidence="2" id="KW-0902">Two-component regulatory system</keyword>
<sequence length="185" mass="20971">MNINIEYYSVPEAAKLCGVGRTTMWRWVKTGDIKAFVTPGGHHRILKKDIDPFMIKRKNLEPAKQKMVLLVEDDPFIQKAITKSLQYEKYRLEIANNGFEAGIKISAIKPDLIILDLFMQGVNGFDVCRMIKNNENLRHIKVLAITGFDTPENKENILLDGADGYLSKSAGPKILIENIKQLLNI</sequence>
<name>A0A975B365_9BACT</name>
<dbReference type="Pfam" id="PF12728">
    <property type="entry name" value="HTH_17"/>
    <property type="match status" value="1"/>
</dbReference>
<feature type="domain" description="Response regulatory" evidence="4">
    <location>
        <begin position="67"/>
        <end position="183"/>
    </location>
</feature>
<organism evidence="5 6">
    <name type="scientific">Desulfonema limicola</name>
    <dbReference type="NCBI Taxonomy" id="45656"/>
    <lineage>
        <taxon>Bacteria</taxon>
        <taxon>Pseudomonadati</taxon>
        <taxon>Thermodesulfobacteriota</taxon>
        <taxon>Desulfobacteria</taxon>
        <taxon>Desulfobacterales</taxon>
        <taxon>Desulfococcaceae</taxon>
        <taxon>Desulfonema</taxon>
    </lineage>
</organism>
<dbReference type="Proteomes" id="UP000663720">
    <property type="component" value="Chromosome"/>
</dbReference>
<dbReference type="InterPro" id="IPR010093">
    <property type="entry name" value="SinI_DNA-bd"/>
</dbReference>
<protein>
    <submittedName>
        <fullName evidence="5">Two component system response regulator</fullName>
    </submittedName>
</protein>
<dbReference type="GO" id="GO:0003677">
    <property type="term" value="F:DNA binding"/>
    <property type="evidence" value="ECO:0007669"/>
    <property type="project" value="InterPro"/>
</dbReference>
<dbReference type="CDD" id="cd04762">
    <property type="entry name" value="HTH_MerR-trunc"/>
    <property type="match status" value="1"/>
</dbReference>
<dbReference type="PROSITE" id="PS50110">
    <property type="entry name" value="RESPONSE_REGULATORY"/>
    <property type="match status" value="1"/>
</dbReference>
<evidence type="ECO:0000313" key="5">
    <source>
        <dbReference type="EMBL" id="QTA77933.1"/>
    </source>
</evidence>
<dbReference type="SMART" id="SM00448">
    <property type="entry name" value="REC"/>
    <property type="match status" value="1"/>
</dbReference>
<evidence type="ECO:0000256" key="1">
    <source>
        <dbReference type="ARBA" id="ARBA00022553"/>
    </source>
</evidence>
<dbReference type="Gene3D" id="3.40.50.2300">
    <property type="match status" value="1"/>
</dbReference>
<keyword evidence="6" id="KW-1185">Reference proteome</keyword>
<feature type="modified residue" description="4-aspartylphosphate" evidence="3">
    <location>
        <position position="116"/>
    </location>
</feature>
<keyword evidence="1 3" id="KW-0597">Phosphoprotein</keyword>
<evidence type="ECO:0000256" key="2">
    <source>
        <dbReference type="ARBA" id="ARBA00023012"/>
    </source>
</evidence>
<dbReference type="InterPro" id="IPR011006">
    <property type="entry name" value="CheY-like_superfamily"/>
</dbReference>
<dbReference type="KEGG" id="dli:dnl_01360"/>
<dbReference type="AlphaFoldDB" id="A0A975B365"/>
<gene>
    <name evidence="5" type="ORF">dnl_01360</name>
</gene>
<dbReference type="EMBL" id="CP061799">
    <property type="protein sequence ID" value="QTA77933.1"/>
    <property type="molecule type" value="Genomic_DNA"/>
</dbReference>
<dbReference type="CDD" id="cd00156">
    <property type="entry name" value="REC"/>
    <property type="match status" value="1"/>
</dbReference>
<accession>A0A975B365</accession>
<dbReference type="SUPFAM" id="SSF46955">
    <property type="entry name" value="Putative DNA-binding domain"/>
    <property type="match status" value="1"/>
</dbReference>
<dbReference type="GO" id="GO:0000160">
    <property type="term" value="P:phosphorelay signal transduction system"/>
    <property type="evidence" value="ECO:0007669"/>
    <property type="project" value="UniProtKB-KW"/>
</dbReference>
<reference evidence="5" key="1">
    <citation type="journal article" date="2021" name="Microb. Physiol.">
        <title>Proteogenomic Insights into the Physiology of Marine, Sulfate-Reducing, Filamentous Desulfonema limicola and Desulfonema magnum.</title>
        <authorList>
            <person name="Schnaars V."/>
            <person name="Wohlbrand L."/>
            <person name="Scheve S."/>
            <person name="Hinrichs C."/>
            <person name="Reinhardt R."/>
            <person name="Rabus R."/>
        </authorList>
    </citation>
    <scope>NUCLEOTIDE SEQUENCE</scope>
    <source>
        <strain evidence="5">5ac10</strain>
    </source>
</reference>
<proteinExistence type="predicted"/>
<dbReference type="Pfam" id="PF00072">
    <property type="entry name" value="Response_reg"/>
    <property type="match status" value="1"/>
</dbReference>